<dbReference type="RefSeq" id="WP_176007248.1">
    <property type="nucleotide sequence ID" value="NZ_JABWMI010000020.1"/>
</dbReference>
<sequence>MMKKILLSLVVVGFAACSGSDDESNVELYLTSDGVQKPYFVEASDGPNADGDEAVLVYADRNDEQQLTFDVVSGVSGDNVVDHVEFVPDIATGTVFYPTDVFFSEVTANTETRLKGNFSGNVTDGETEQYIECTFNIKKNTSGN</sequence>
<evidence type="ECO:0000313" key="2">
    <source>
        <dbReference type="Proteomes" id="UP000535020"/>
    </source>
</evidence>
<gene>
    <name evidence="1" type="ORF">HZF10_16050</name>
</gene>
<evidence type="ECO:0008006" key="3">
    <source>
        <dbReference type="Google" id="ProtNLM"/>
    </source>
</evidence>
<accession>A0A7Y8Y4G1</accession>
<name>A0A7Y8Y4G1_9FLAO</name>
<dbReference type="EMBL" id="JACBJI010000008">
    <property type="protein sequence ID" value="NYA72444.1"/>
    <property type="molecule type" value="Genomic_DNA"/>
</dbReference>
<dbReference type="PROSITE" id="PS51257">
    <property type="entry name" value="PROKAR_LIPOPROTEIN"/>
    <property type="match status" value="1"/>
</dbReference>
<comment type="caution">
    <text evidence="1">The sequence shown here is derived from an EMBL/GenBank/DDBJ whole genome shotgun (WGS) entry which is preliminary data.</text>
</comment>
<dbReference type="Proteomes" id="UP000535020">
    <property type="component" value="Unassembled WGS sequence"/>
</dbReference>
<proteinExistence type="predicted"/>
<reference evidence="1 2" key="1">
    <citation type="submission" date="2020-07" db="EMBL/GenBank/DDBJ databases">
        <authorList>
            <person name="Sun Q."/>
        </authorList>
    </citation>
    <scope>NUCLEOTIDE SEQUENCE [LARGE SCALE GENOMIC DNA]</scope>
    <source>
        <strain evidence="1 2">MAH-1</strain>
    </source>
</reference>
<keyword evidence="2" id="KW-1185">Reference proteome</keyword>
<organism evidence="1 2">
    <name type="scientific">Flavobacterium agri</name>
    <dbReference type="NCBI Taxonomy" id="2743471"/>
    <lineage>
        <taxon>Bacteria</taxon>
        <taxon>Pseudomonadati</taxon>
        <taxon>Bacteroidota</taxon>
        <taxon>Flavobacteriia</taxon>
        <taxon>Flavobacteriales</taxon>
        <taxon>Flavobacteriaceae</taxon>
        <taxon>Flavobacterium</taxon>
    </lineage>
</organism>
<evidence type="ECO:0000313" key="1">
    <source>
        <dbReference type="EMBL" id="NYA72444.1"/>
    </source>
</evidence>
<dbReference type="AlphaFoldDB" id="A0A7Y8Y4G1"/>
<protein>
    <recommendedName>
        <fullName evidence="3">Lipoprotein</fullName>
    </recommendedName>
</protein>